<feature type="chain" id="PRO_5019158153" evidence="1">
    <location>
        <begin position="26"/>
        <end position="61"/>
    </location>
</feature>
<dbReference type="Proteomes" id="UP000287651">
    <property type="component" value="Unassembled WGS sequence"/>
</dbReference>
<sequence>VHGRLPVSTSNLGLLLGGTTSAAAAAPDAAGNRRRRDSDTSSLVESLWISYPSAAKSRFGS</sequence>
<protein>
    <submittedName>
        <fullName evidence="2">Uncharacterized protein</fullName>
    </submittedName>
</protein>
<organism evidence="2 3">
    <name type="scientific">Ensete ventricosum</name>
    <name type="common">Abyssinian banana</name>
    <name type="synonym">Musa ensete</name>
    <dbReference type="NCBI Taxonomy" id="4639"/>
    <lineage>
        <taxon>Eukaryota</taxon>
        <taxon>Viridiplantae</taxon>
        <taxon>Streptophyta</taxon>
        <taxon>Embryophyta</taxon>
        <taxon>Tracheophyta</taxon>
        <taxon>Spermatophyta</taxon>
        <taxon>Magnoliopsida</taxon>
        <taxon>Liliopsida</taxon>
        <taxon>Zingiberales</taxon>
        <taxon>Musaceae</taxon>
        <taxon>Ensete</taxon>
    </lineage>
</organism>
<gene>
    <name evidence="2" type="ORF">B296_00028207</name>
</gene>
<keyword evidence="1" id="KW-0732">Signal</keyword>
<proteinExistence type="predicted"/>
<evidence type="ECO:0000313" key="3">
    <source>
        <dbReference type="Proteomes" id="UP000287651"/>
    </source>
</evidence>
<evidence type="ECO:0000256" key="1">
    <source>
        <dbReference type="SAM" id="SignalP"/>
    </source>
</evidence>
<reference evidence="2 3" key="1">
    <citation type="journal article" date="2014" name="Agronomy (Basel)">
        <title>A Draft Genome Sequence for Ensete ventricosum, the Drought-Tolerant Tree Against Hunger.</title>
        <authorList>
            <person name="Harrison J."/>
            <person name="Moore K.A."/>
            <person name="Paszkiewicz K."/>
            <person name="Jones T."/>
            <person name="Grant M."/>
            <person name="Ambacheew D."/>
            <person name="Muzemil S."/>
            <person name="Studholme D.J."/>
        </authorList>
    </citation>
    <scope>NUCLEOTIDE SEQUENCE [LARGE SCALE GENOMIC DNA]</scope>
</reference>
<feature type="non-terminal residue" evidence="2">
    <location>
        <position position="1"/>
    </location>
</feature>
<name>A0A427A1J9_ENSVE</name>
<dbReference type="EMBL" id="AMZH03004125">
    <property type="protein sequence ID" value="RRT70105.1"/>
    <property type="molecule type" value="Genomic_DNA"/>
</dbReference>
<dbReference type="AlphaFoldDB" id="A0A427A1J9"/>
<comment type="caution">
    <text evidence="2">The sequence shown here is derived from an EMBL/GenBank/DDBJ whole genome shotgun (WGS) entry which is preliminary data.</text>
</comment>
<accession>A0A427A1J9</accession>
<evidence type="ECO:0000313" key="2">
    <source>
        <dbReference type="EMBL" id="RRT70105.1"/>
    </source>
</evidence>
<feature type="signal peptide" evidence="1">
    <location>
        <begin position="1"/>
        <end position="25"/>
    </location>
</feature>